<dbReference type="Pfam" id="PF21601">
    <property type="entry name" value="GldM_2nd"/>
    <property type="match status" value="1"/>
</dbReference>
<evidence type="ECO:0000259" key="1">
    <source>
        <dbReference type="Pfam" id="PF12080"/>
    </source>
</evidence>
<dbReference type="NCBIfam" id="TIGR03517">
    <property type="entry name" value="GldM_gliding"/>
    <property type="match status" value="1"/>
</dbReference>
<keyword evidence="6" id="KW-1185">Reference proteome</keyword>
<accession>A0AA42C719</accession>
<sequence>MGTKNCPETPRQKMINMMYLVLLAMMALNVASEVLDAFRIVDTSLLQTLKSLDQKNDQLFASFNQAYELNQEKVKPWLDKANQVKSGVDSLLNKITDIKEEMVIRAGGTYIATIEDYKVSPDRSYITNTKGDTILIKKDDELNVPSEVMIRLKRATELKESISSLREELLALVEEEGPIRTSIIQDLDTSDPRSRLKEGGEKKTWESEHFENKPIIAVIALLSKIQIDIQNTETNILNYLYSQIDASSFKFNKLNAVVIPRSSYVLEGDVYHAKVFLAAEDTTQQPEIIVNNKSLRIEDGKGIFEVPASSAGTFNWSGLINFKTPEGAINTYRFEQEYQVGKPSVTISPTKMNVFYLNIPNPISVSVPGVPSENLSVSVTNGRIEKRPDGYLVYPTKEDINGKETKVVVNANINGVNRSMGQMVFRVKRVPDPLATIAEKNGGVLRKEDLMAEQGVFASLVDFDFDLKFVITQFDVTITGAGGYTNTWSSKSNRFTAEQKQQFGNLQPGSIIYFDNIVAHGDDNTNRELSPISFKIR</sequence>
<feature type="domain" description="Gliding motility-associated protein GldM first immunoglobulin-like" evidence="3">
    <location>
        <begin position="246"/>
        <end position="341"/>
    </location>
</feature>
<dbReference type="RefSeq" id="WP_282591741.1">
    <property type="nucleotide sequence ID" value="NZ_JAPAAF010000012.1"/>
</dbReference>
<evidence type="ECO:0000259" key="3">
    <source>
        <dbReference type="Pfam" id="PF21601"/>
    </source>
</evidence>
<gene>
    <name evidence="5" type="primary">gldM</name>
    <name evidence="5" type="ORF">N2K84_10390</name>
</gene>
<feature type="domain" description="Gliding motility-associated protein GldM C-terminal" evidence="1">
    <location>
        <begin position="431"/>
        <end position="537"/>
    </location>
</feature>
<dbReference type="Pfam" id="PF21602">
    <property type="entry name" value="GldM_3rd"/>
    <property type="match status" value="1"/>
</dbReference>
<dbReference type="EMBL" id="JAPAAF010000012">
    <property type="protein sequence ID" value="MCW0483139.1"/>
    <property type="molecule type" value="Genomic_DNA"/>
</dbReference>
<evidence type="ECO:0000313" key="6">
    <source>
        <dbReference type="Proteomes" id="UP001163821"/>
    </source>
</evidence>
<dbReference type="Pfam" id="PF12080">
    <property type="entry name" value="GldM_4th"/>
    <property type="match status" value="1"/>
</dbReference>
<feature type="domain" description="Gliding motility-associated protein GldM second immunoglobulin-like" evidence="4">
    <location>
        <begin position="344"/>
        <end position="428"/>
    </location>
</feature>
<dbReference type="InterPro" id="IPR048405">
    <property type="entry name" value="GldM_Ig-like-1"/>
</dbReference>
<evidence type="ECO:0000313" key="5">
    <source>
        <dbReference type="EMBL" id="MCW0483139.1"/>
    </source>
</evidence>
<feature type="domain" description="Gliding motility-associated protein GldM N-terminal" evidence="2">
    <location>
        <begin position="33"/>
        <end position="242"/>
    </location>
</feature>
<dbReference type="AlphaFoldDB" id="A0AA42C719"/>
<reference evidence="5" key="1">
    <citation type="submission" date="2022-10" db="EMBL/GenBank/DDBJ databases">
        <title>Gaoshiqiia sediminis gen. nov., sp. nov., isolated from coastal sediment.</title>
        <authorList>
            <person name="Yu W.X."/>
            <person name="Mu D.S."/>
            <person name="Du J.Z."/>
            <person name="Liang Y.Q."/>
        </authorList>
    </citation>
    <scope>NUCLEOTIDE SEQUENCE</scope>
    <source>
        <strain evidence="5">A06</strain>
    </source>
</reference>
<evidence type="ECO:0000259" key="2">
    <source>
        <dbReference type="Pfam" id="PF12081"/>
    </source>
</evidence>
<dbReference type="Proteomes" id="UP001163821">
    <property type="component" value="Unassembled WGS sequence"/>
</dbReference>
<dbReference type="InterPro" id="IPR022719">
    <property type="entry name" value="Motility-assoc_prot_GldM_C"/>
</dbReference>
<protein>
    <submittedName>
        <fullName evidence="5">Gliding motility protein GldM</fullName>
    </submittedName>
</protein>
<evidence type="ECO:0000259" key="4">
    <source>
        <dbReference type="Pfam" id="PF21602"/>
    </source>
</evidence>
<proteinExistence type="predicted"/>
<dbReference type="InterPro" id="IPR048406">
    <property type="entry name" value="GldM_Ig-like-2"/>
</dbReference>
<comment type="caution">
    <text evidence="5">The sequence shown here is derived from an EMBL/GenBank/DDBJ whole genome shotgun (WGS) entry which is preliminary data.</text>
</comment>
<name>A0AA42C719_9BACT</name>
<dbReference type="Pfam" id="PF12081">
    <property type="entry name" value="GldM_1st"/>
    <property type="match status" value="1"/>
</dbReference>
<dbReference type="InterPro" id="IPR022720">
    <property type="entry name" value="Motility-assoc_prot_GldM_N"/>
</dbReference>
<organism evidence="5 6">
    <name type="scientific">Gaoshiqia sediminis</name>
    <dbReference type="NCBI Taxonomy" id="2986998"/>
    <lineage>
        <taxon>Bacteria</taxon>
        <taxon>Pseudomonadati</taxon>
        <taxon>Bacteroidota</taxon>
        <taxon>Bacteroidia</taxon>
        <taxon>Marinilabiliales</taxon>
        <taxon>Prolixibacteraceae</taxon>
        <taxon>Gaoshiqia</taxon>
    </lineage>
</organism>
<dbReference type="InterPro" id="IPR019859">
    <property type="entry name" value="Motility-assoc_prot_GldM"/>
</dbReference>